<keyword evidence="2" id="KW-1185">Reference proteome</keyword>
<dbReference type="Proteomes" id="UP000485058">
    <property type="component" value="Unassembled WGS sequence"/>
</dbReference>
<reference evidence="1 2" key="1">
    <citation type="submission" date="2020-02" db="EMBL/GenBank/DDBJ databases">
        <title>Draft genome sequence of Haematococcus lacustris strain NIES-144.</title>
        <authorList>
            <person name="Morimoto D."/>
            <person name="Nakagawa S."/>
            <person name="Yoshida T."/>
            <person name="Sawayama S."/>
        </authorList>
    </citation>
    <scope>NUCLEOTIDE SEQUENCE [LARGE SCALE GENOMIC DNA]</scope>
    <source>
        <strain evidence="1 2">NIES-144</strain>
    </source>
</reference>
<evidence type="ECO:0000313" key="2">
    <source>
        <dbReference type="Proteomes" id="UP000485058"/>
    </source>
</evidence>
<name>A0A699Z3X1_HAELA</name>
<evidence type="ECO:0000313" key="1">
    <source>
        <dbReference type="EMBL" id="GFH13976.1"/>
    </source>
</evidence>
<accession>A0A699Z3X1</accession>
<dbReference type="EMBL" id="BLLF01000673">
    <property type="protein sequence ID" value="GFH13976.1"/>
    <property type="molecule type" value="Genomic_DNA"/>
</dbReference>
<keyword evidence="1" id="KW-0378">Hydrolase</keyword>
<dbReference type="AlphaFoldDB" id="A0A699Z3X1"/>
<sequence>MEIWGVMDQTRGILTWVNAASPDNFHPEVSYTTIAGKFIKGVDPLRGDGPPLAKFAGAGYSQAEGGGVGR</sequence>
<gene>
    <name evidence="1" type="ORF">HaLaN_09947</name>
</gene>
<proteinExistence type="predicted"/>
<organism evidence="1 2">
    <name type="scientific">Haematococcus lacustris</name>
    <name type="common">Green alga</name>
    <name type="synonym">Haematococcus pluvialis</name>
    <dbReference type="NCBI Taxonomy" id="44745"/>
    <lineage>
        <taxon>Eukaryota</taxon>
        <taxon>Viridiplantae</taxon>
        <taxon>Chlorophyta</taxon>
        <taxon>core chlorophytes</taxon>
        <taxon>Chlorophyceae</taxon>
        <taxon>CS clade</taxon>
        <taxon>Chlamydomonadales</taxon>
        <taxon>Haematococcaceae</taxon>
        <taxon>Haematococcus</taxon>
    </lineage>
</organism>
<dbReference type="GO" id="GO:0016787">
    <property type="term" value="F:hydrolase activity"/>
    <property type="evidence" value="ECO:0007669"/>
    <property type="project" value="UniProtKB-KW"/>
</dbReference>
<protein>
    <submittedName>
        <fullName evidence="1">Alpha beta-hydrolase</fullName>
    </submittedName>
</protein>
<comment type="caution">
    <text evidence="1">The sequence shown here is derived from an EMBL/GenBank/DDBJ whole genome shotgun (WGS) entry which is preliminary data.</text>
</comment>